<dbReference type="RefSeq" id="WP_184854239.1">
    <property type="nucleotide sequence ID" value="NZ_BAABFE010000005.1"/>
</dbReference>
<dbReference type="GeneID" id="93843648"/>
<organism evidence="1 2">
    <name type="scientific">Streptomyces collinus</name>
    <dbReference type="NCBI Taxonomy" id="42684"/>
    <lineage>
        <taxon>Bacteria</taxon>
        <taxon>Bacillati</taxon>
        <taxon>Actinomycetota</taxon>
        <taxon>Actinomycetes</taxon>
        <taxon>Kitasatosporales</taxon>
        <taxon>Streptomycetaceae</taxon>
        <taxon>Streptomyces</taxon>
    </lineage>
</organism>
<reference evidence="1 2" key="1">
    <citation type="submission" date="2020-08" db="EMBL/GenBank/DDBJ databases">
        <title>Sequencing the genomes of 1000 actinobacteria strains.</title>
        <authorList>
            <person name="Klenk H.-P."/>
        </authorList>
    </citation>
    <scope>NUCLEOTIDE SEQUENCE [LARGE SCALE GENOMIC DNA]</scope>
    <source>
        <strain evidence="1 2">DSM 40129</strain>
    </source>
</reference>
<comment type="caution">
    <text evidence="1">The sequence shown here is derived from an EMBL/GenBank/DDBJ whole genome shotgun (WGS) entry which is preliminary data.</text>
</comment>
<dbReference type="Proteomes" id="UP000579531">
    <property type="component" value="Unassembled WGS sequence"/>
</dbReference>
<evidence type="ECO:0000313" key="2">
    <source>
        <dbReference type="Proteomes" id="UP000579531"/>
    </source>
</evidence>
<gene>
    <name evidence="1" type="ORF">HNR72_007230</name>
</gene>
<proteinExistence type="predicted"/>
<sequence>MAPEGALAGARTVVWLNEAHHCLGDSTAGERIAAAVHHLLTSPQRGPALVLGTLRPDYFKQYTALPTAGGSARVLPCSAARSWRWWAHCRRCRPAAARARLSKSPAPVEDLVLRREEAGVREGAENLARQAADHGRPDRLHLPRGTFKMLWPYGLDPDGTPSPPWQ</sequence>
<name>A0AA89Q8A5_STRCU</name>
<accession>A0AA89Q8A5</accession>
<keyword evidence="2" id="KW-1185">Reference proteome</keyword>
<dbReference type="EMBL" id="JACHLX010000001">
    <property type="protein sequence ID" value="MBB5816202.1"/>
    <property type="molecule type" value="Genomic_DNA"/>
</dbReference>
<evidence type="ECO:0000313" key="1">
    <source>
        <dbReference type="EMBL" id="MBB5816202.1"/>
    </source>
</evidence>
<protein>
    <submittedName>
        <fullName evidence="1">Uncharacterized protein</fullName>
    </submittedName>
</protein>
<dbReference type="AlphaFoldDB" id="A0AA89Q8A5"/>